<dbReference type="PANTHER" id="PTHR23282:SF148">
    <property type="entry name" value="MAM DOMAIN-CONTAINING PROTEIN"/>
    <property type="match status" value="1"/>
</dbReference>
<dbReference type="InterPro" id="IPR013320">
    <property type="entry name" value="ConA-like_dom_sf"/>
</dbReference>
<evidence type="ECO:0000256" key="2">
    <source>
        <dbReference type="SAM" id="Phobius"/>
    </source>
</evidence>
<gene>
    <name evidence="6" type="primary">LOC109469649</name>
</gene>
<dbReference type="OrthoDB" id="412155at2759"/>
<dbReference type="SMART" id="SM00137">
    <property type="entry name" value="MAM"/>
    <property type="match status" value="2"/>
</dbReference>
<dbReference type="GO" id="GO:0016020">
    <property type="term" value="C:membrane"/>
    <property type="evidence" value="ECO:0007669"/>
    <property type="project" value="InterPro"/>
</dbReference>
<feature type="region of interest" description="Disordered" evidence="1">
    <location>
        <begin position="428"/>
        <end position="451"/>
    </location>
</feature>
<organism evidence="5 6">
    <name type="scientific">Branchiostoma belcheri</name>
    <name type="common">Amphioxus</name>
    <dbReference type="NCBI Taxonomy" id="7741"/>
    <lineage>
        <taxon>Eukaryota</taxon>
        <taxon>Metazoa</taxon>
        <taxon>Chordata</taxon>
        <taxon>Cephalochordata</taxon>
        <taxon>Leptocardii</taxon>
        <taxon>Amphioxiformes</taxon>
        <taxon>Branchiostomatidae</taxon>
        <taxon>Branchiostoma</taxon>
    </lineage>
</organism>
<dbReference type="CDD" id="cd06263">
    <property type="entry name" value="MAM"/>
    <property type="match status" value="2"/>
</dbReference>
<sequence>MVSLNLLSASPGVAAQTCDFDSGSCGWAASAVPSSGAFYWTRLNYGSPTPGTGPSADHTTGIQYRGYYFHTDASYGVQGEQAWLTSPTVDASVDQNFTFWYNMYGNRLTGGMGQLQLFLVPTGGTLGDDGLLWVKDGNQGDRWIHASVVIPQQSAYNLVFVGTRGSSIAGDIALDDIVIADADTPDTALQYDCDFEHETSDLCGYVQDETDQLQWTRQQGGTPSAGTGPSADHTLGTDAGHYMYMETSSDGVPLSEGDAARLLSPRYPPTTSMCLTFFYHMYGANIGSLRVYVKQTGTLTLTWSKSGSLGDMWYMAIAPLVTDDEFQIVFEAARGNGAFGDIAIDDVAIVNGSCPVPSVTPAQTTVPTTAATTTSTITPLATTTTPLAAVTTQFTEASTTFSPSYSTLPTAQTASSLPVTLVPTFGPSSAMTPSMGGSGPSPTPPAAATTGANETSVLGRVDNGKDAISGTGLVAGVCVAVLFWAVVYVVVVHFIRKKRRKQRQERKEKGHFDVVYDPTCDDVSTRWKDDDDDDGGPGMKCAPDLQDMTHRNGTDATKVDVDIETDVDAQLEADVTPDHDPPIYVNRDIEVTPENSEPLMNSSKEADETRQKCTRQYTTANNGPNVIDSASKESLISLRSDPDIIFLEPSDADDGPDSVICVPCYKELAEHASVV</sequence>
<proteinExistence type="predicted"/>
<feature type="signal peptide" evidence="3">
    <location>
        <begin position="1"/>
        <end position="15"/>
    </location>
</feature>
<evidence type="ECO:0000256" key="3">
    <source>
        <dbReference type="SAM" id="SignalP"/>
    </source>
</evidence>
<keyword evidence="2" id="KW-0472">Membrane</keyword>
<feature type="region of interest" description="Disordered" evidence="1">
    <location>
        <begin position="527"/>
        <end position="552"/>
    </location>
</feature>
<dbReference type="AlphaFoldDB" id="A0A6P4YH30"/>
<name>A0A6P4YH30_BRABE</name>
<evidence type="ECO:0000256" key="1">
    <source>
        <dbReference type="SAM" id="MobiDB-lite"/>
    </source>
</evidence>
<feature type="domain" description="MAM" evidence="4">
    <location>
        <begin position="191"/>
        <end position="356"/>
    </location>
</feature>
<dbReference type="RefSeq" id="XP_019623743.1">
    <property type="nucleotide sequence ID" value="XM_019768184.1"/>
</dbReference>
<keyword evidence="2" id="KW-1133">Transmembrane helix</keyword>
<feature type="chain" id="PRO_5027769263" evidence="3">
    <location>
        <begin position="16"/>
        <end position="675"/>
    </location>
</feature>
<dbReference type="Pfam" id="PF00629">
    <property type="entry name" value="MAM"/>
    <property type="match status" value="2"/>
</dbReference>
<keyword evidence="3" id="KW-0732">Signal</keyword>
<dbReference type="KEGG" id="bbel:109469649"/>
<accession>A0A6P4YH30</accession>
<protein>
    <submittedName>
        <fullName evidence="6">MAM and LDL-receptor class A domain-containing protein 1-like</fullName>
    </submittedName>
</protein>
<dbReference type="Gene3D" id="2.60.120.200">
    <property type="match status" value="2"/>
</dbReference>
<dbReference type="PROSITE" id="PS50060">
    <property type="entry name" value="MAM_2"/>
    <property type="match status" value="2"/>
</dbReference>
<dbReference type="SUPFAM" id="SSF49899">
    <property type="entry name" value="Concanavalin A-like lectins/glucanases"/>
    <property type="match status" value="2"/>
</dbReference>
<keyword evidence="5" id="KW-1185">Reference proteome</keyword>
<evidence type="ECO:0000313" key="6">
    <source>
        <dbReference type="RefSeq" id="XP_019623743.1"/>
    </source>
</evidence>
<dbReference type="InterPro" id="IPR000998">
    <property type="entry name" value="MAM_dom"/>
</dbReference>
<feature type="transmembrane region" description="Helical" evidence="2">
    <location>
        <begin position="473"/>
        <end position="495"/>
    </location>
</feature>
<feature type="domain" description="MAM" evidence="4">
    <location>
        <begin position="16"/>
        <end position="195"/>
    </location>
</feature>
<evidence type="ECO:0000259" key="4">
    <source>
        <dbReference type="PROSITE" id="PS50060"/>
    </source>
</evidence>
<dbReference type="InterPro" id="IPR051560">
    <property type="entry name" value="MAM_domain-containing"/>
</dbReference>
<reference evidence="6" key="1">
    <citation type="submission" date="2025-08" db="UniProtKB">
        <authorList>
            <consortium name="RefSeq"/>
        </authorList>
    </citation>
    <scope>IDENTIFICATION</scope>
    <source>
        <tissue evidence="6">Gonad</tissue>
    </source>
</reference>
<evidence type="ECO:0000313" key="5">
    <source>
        <dbReference type="Proteomes" id="UP000515135"/>
    </source>
</evidence>
<dbReference type="GeneID" id="109469649"/>
<dbReference type="Proteomes" id="UP000515135">
    <property type="component" value="Unplaced"/>
</dbReference>
<dbReference type="PANTHER" id="PTHR23282">
    <property type="entry name" value="APICAL ENDOSOMAL GLYCOPROTEIN PRECURSOR"/>
    <property type="match status" value="1"/>
</dbReference>
<keyword evidence="2" id="KW-0812">Transmembrane</keyword>